<dbReference type="VEuPathDB" id="AmoebaDB:ACA1_226690"/>
<proteinExistence type="predicted"/>
<keyword evidence="2" id="KW-0418">Kinase</keyword>
<dbReference type="PRINTS" id="PR00988">
    <property type="entry name" value="URIDINKINASE"/>
</dbReference>
<dbReference type="OMA" id="DQGFFHA"/>
<dbReference type="OrthoDB" id="6362633at2759"/>
<name>L8H8J1_ACACF</name>
<dbReference type="SUPFAM" id="SSF52540">
    <property type="entry name" value="P-loop containing nucleoside triphosphate hydrolases"/>
    <property type="match status" value="1"/>
</dbReference>
<dbReference type="CDD" id="cd02028">
    <property type="entry name" value="UMPK_like"/>
    <property type="match status" value="1"/>
</dbReference>
<keyword evidence="3" id="KW-1185">Reference proteome</keyword>
<reference evidence="2 3" key="1">
    <citation type="journal article" date="2013" name="Genome Biol.">
        <title>Genome of Acanthamoeba castellanii highlights extensive lateral gene transfer and early evolution of tyrosine kinase signaling.</title>
        <authorList>
            <person name="Clarke M."/>
            <person name="Lohan A.J."/>
            <person name="Liu B."/>
            <person name="Lagkouvardos I."/>
            <person name="Roy S."/>
            <person name="Zafar N."/>
            <person name="Bertelli C."/>
            <person name="Schilde C."/>
            <person name="Kianianmomeni A."/>
            <person name="Burglin T.R."/>
            <person name="Frech C."/>
            <person name="Turcotte B."/>
            <person name="Kopec K.O."/>
            <person name="Synnott J.M."/>
            <person name="Choo C."/>
            <person name="Paponov I."/>
            <person name="Finkler A."/>
            <person name="Soon Heng Tan C."/>
            <person name="Hutchins A.P."/>
            <person name="Weinmeier T."/>
            <person name="Rattei T."/>
            <person name="Chu J.S."/>
            <person name="Gimenez G."/>
            <person name="Irimia M."/>
            <person name="Rigden D.J."/>
            <person name="Fitzpatrick D.A."/>
            <person name="Lorenzo-Morales J."/>
            <person name="Bateman A."/>
            <person name="Chiu C.H."/>
            <person name="Tang P."/>
            <person name="Hegemann P."/>
            <person name="Fromm H."/>
            <person name="Raoult D."/>
            <person name="Greub G."/>
            <person name="Miranda-Saavedra D."/>
            <person name="Chen N."/>
            <person name="Nash P."/>
            <person name="Ginger M.L."/>
            <person name="Horn M."/>
            <person name="Schaap P."/>
            <person name="Caler L."/>
            <person name="Loftus B."/>
        </authorList>
    </citation>
    <scope>NUCLEOTIDE SEQUENCE [LARGE SCALE GENOMIC DNA]</scope>
    <source>
        <strain evidence="2 3">Neff</strain>
    </source>
</reference>
<dbReference type="RefSeq" id="XP_004346487.1">
    <property type="nucleotide sequence ID" value="XM_004346437.1"/>
</dbReference>
<protein>
    <submittedName>
        <fullName evidence="2">Phosphoribulokinase / uridine kinase superfamily protein</fullName>
    </submittedName>
</protein>
<dbReference type="PANTHER" id="PTHR10285">
    <property type="entry name" value="URIDINE KINASE"/>
    <property type="match status" value="1"/>
</dbReference>
<dbReference type="GO" id="GO:0005524">
    <property type="term" value="F:ATP binding"/>
    <property type="evidence" value="ECO:0007669"/>
    <property type="project" value="InterPro"/>
</dbReference>
<dbReference type="Gene3D" id="3.40.50.300">
    <property type="entry name" value="P-loop containing nucleotide triphosphate hydrolases"/>
    <property type="match status" value="1"/>
</dbReference>
<dbReference type="STRING" id="1257118.L8H8J1"/>
<evidence type="ECO:0000313" key="2">
    <source>
        <dbReference type="EMBL" id="ELR21542.1"/>
    </source>
</evidence>
<evidence type="ECO:0000313" key="3">
    <source>
        <dbReference type="Proteomes" id="UP000011083"/>
    </source>
</evidence>
<feature type="domain" description="Phosphoribulokinase/uridine kinase" evidence="1">
    <location>
        <begin position="82"/>
        <end position="256"/>
    </location>
</feature>
<dbReference type="Pfam" id="PF00485">
    <property type="entry name" value="PRK"/>
    <property type="match status" value="1"/>
</dbReference>
<dbReference type="KEGG" id="acan:ACA1_226690"/>
<evidence type="ECO:0000259" key="1">
    <source>
        <dbReference type="Pfam" id="PF00485"/>
    </source>
</evidence>
<dbReference type="Proteomes" id="UP000011083">
    <property type="component" value="Unassembled WGS sequence"/>
</dbReference>
<dbReference type="EMBL" id="KB007901">
    <property type="protein sequence ID" value="ELR21542.1"/>
    <property type="molecule type" value="Genomic_DNA"/>
</dbReference>
<accession>L8H8J1</accession>
<dbReference type="GO" id="GO:0016301">
    <property type="term" value="F:kinase activity"/>
    <property type="evidence" value="ECO:0007669"/>
    <property type="project" value="UniProtKB-KW"/>
</dbReference>
<sequence length="442" mass="49144">MKRACGASKKKTEPEVEGLDTLDVAEPDFYGEEFDVTLARDASTGVDEFVAIPHVLSFDQGFFHAIRAIEMMREKRPDRVIIVGVAGPPGSGKTTFARKMHELLGDALVMPLETFVRVDSVIDGNFDDISLVEFDLVVKALTGLKAGNEIEIPQVTIFSPELRKRTGFARVSPPPSRVVILEGSYALNPAIRPLLDITVAITGGVHLDLVKRIMRDMHSVSKKQKDALLRVTNVMFPMYKAFIEPDLQSAKIRIHSTYNPMAAMVDPIYSCKAKLGSVEWDHEKFAAAVPAILGDQGGVQAGPVVVKEISDMYLAPPRAVREGEAPTRGKGSRRNWIRIRRMEGLFYIHFYSEIMGTTCNTRPTVNFEISVKVISGLLSLGYEIGAILNRQTETWYDANGLQVTKESIKELQKEFIQIKALHTSAHVVVKLERARDVILKRL</sequence>
<keyword evidence="2" id="KW-0808">Transferase</keyword>
<dbReference type="AlphaFoldDB" id="L8H8J1"/>
<dbReference type="GeneID" id="14922441"/>
<organism evidence="2 3">
    <name type="scientific">Acanthamoeba castellanii (strain ATCC 30010 / Neff)</name>
    <dbReference type="NCBI Taxonomy" id="1257118"/>
    <lineage>
        <taxon>Eukaryota</taxon>
        <taxon>Amoebozoa</taxon>
        <taxon>Discosea</taxon>
        <taxon>Longamoebia</taxon>
        <taxon>Centramoebida</taxon>
        <taxon>Acanthamoebidae</taxon>
        <taxon>Acanthamoeba</taxon>
    </lineage>
</organism>
<dbReference type="InterPro" id="IPR006083">
    <property type="entry name" value="PRK/URK"/>
</dbReference>
<gene>
    <name evidence="2" type="ORF">ACA1_226690</name>
</gene>
<dbReference type="InterPro" id="IPR027417">
    <property type="entry name" value="P-loop_NTPase"/>
</dbReference>